<keyword evidence="4" id="KW-0106">Calcium</keyword>
<evidence type="ECO:0000256" key="4">
    <source>
        <dbReference type="ARBA" id="ARBA00022837"/>
    </source>
</evidence>
<dbReference type="InterPro" id="IPR059100">
    <property type="entry name" value="TSP3_bac"/>
</dbReference>
<sequence length="1308" mass="134545">MKPKSSVPAAAFLVALTCNLPAQVTVNGTGSSVSNSNATNPGTTNYTYTLANPTTAKVIVAGYYNDNGTATAGMTFGGNAATKFATQGRTAIACYVFPGAAPATIAITATLSGAGAPTAGFFVYELAGVDTSGGAAAIDAGTGAAITTTGADKFVINFKGINNSNGSGTVPASGSIIPGANAAIYDLNGAIGGGALFRGFSNSSGPTGSKTLGWTAGNDGEVSLAFVQTGNPDADADGLTDVWELSWPGITSLTQLNGLITTPSGSGNGSGDWDGDGHTDFAEFNGGVGSSNPTVAASVPGDVDGDGFTDTIEIANFGNLSQTPGGDYDGDYATNQAEVTAATSPTSSSSWPDSDTDLMSDAWETANGLIVGTNDAGGHADADGFTNLQEFQAGTSPQDATWAPGNAKLAHRWSFSGDLSDSAGGSTAQILNDAPANVGLSSVQSPTGLQLLGGGKATSDYVMLGANLLSSLQSGGVKPVTIELWATQEAVQNWARIFDVGVNDNTNPGPNESLRMTWSQGTDVNLDQVCWEPTTSWAPGNSPYVPAAPYHIVMTIVPAVFTNGAITTGAQVTWYSAPASDSQPTGHPLYGAKGTFNTNAGTDLRTLIDSAFTLGRSLYPDNTAAATYDEVRIWKGSLSETERELFQLLGPDNIDRADSEPDGFPDSWEMARFGNITSATTGVDSDGDGENDEVEYAAESNPNDILSTGADRDKDNLADTWELQYFKNLLKVGDEDPDGDFANNESEEAYGTNPANAASSPDTDGDGISDGWELTWFPDLFTADSTLRSGGTNTNQDNDFDNDLEEFQGGFDPMNRFSGRDTENSGAGDSLPDYWEFFYFQPLVGANYLNIVVPSQDYEPDGATNAEEFADGTNPADGNSFKDTNSDGFYDGILLSASDGFGATSFNAGTNWPGAVAPVAGKNYLVNGGRVLRTPNVANQTTVFAGSRLALAESQLLLKGGNSIVQANYVFDGVTVRNGEDAGQPVTLAGNASVVDPSTLLADNGNIVVSAKVTGSGGLTLNGNVSVVHQVQFTNATNTWTGNLTMSPTASLIVDGVLSPGTGSVYNVRPQAAGVSNSIGGTGTLNLAGTLNIDLIAVTLSDGAAWTLVSTSTLSYDPGFTVADPASLVGGFTPGAGAAGARIWTSGDGDYRFDEATGVLSFLGTVPGYVAWAGTSGLTTGLNEGAEQNPEFDSYSNVLEYQLGGRPLAFDGDLVTATSSTTHMILTFDRFDASETDTTLNFRWGTNLATWNTVAVGAASSGPDANGVIITVTEDGGATSDYDLIEIQLPKSNAVGGKLFGQLQGTQP</sequence>
<name>A0ABT3GIS0_9BACT</name>
<comment type="subcellular location">
    <subcellularLocation>
        <location evidence="1">Secreted</location>
    </subcellularLocation>
</comment>
<evidence type="ECO:0000256" key="6">
    <source>
        <dbReference type="SAM" id="SignalP"/>
    </source>
</evidence>
<reference evidence="7 8" key="1">
    <citation type="submission" date="2022-10" db="EMBL/GenBank/DDBJ databases">
        <title>Luteolibacter arcticus strain CCTCC AB 2014275, whole genome shotgun sequencing project.</title>
        <authorList>
            <person name="Zhao G."/>
            <person name="Shen L."/>
        </authorList>
    </citation>
    <scope>NUCLEOTIDE SEQUENCE [LARGE SCALE GENOMIC DNA]</scope>
    <source>
        <strain evidence="7 8">CCTCC AB 2014275</strain>
    </source>
</reference>
<feature type="compositionally biased region" description="Acidic residues" evidence="5">
    <location>
        <begin position="685"/>
        <end position="696"/>
    </location>
</feature>
<dbReference type="Pfam" id="PF18884">
    <property type="entry name" value="TSP3_bac"/>
    <property type="match status" value="2"/>
</dbReference>
<organism evidence="7 8">
    <name type="scientific">Luteolibacter arcticus</name>
    <dbReference type="NCBI Taxonomy" id="1581411"/>
    <lineage>
        <taxon>Bacteria</taxon>
        <taxon>Pseudomonadati</taxon>
        <taxon>Verrucomicrobiota</taxon>
        <taxon>Verrucomicrobiia</taxon>
        <taxon>Verrucomicrobiales</taxon>
        <taxon>Verrucomicrobiaceae</taxon>
        <taxon>Luteolibacter</taxon>
    </lineage>
</organism>
<accession>A0ABT3GIS0</accession>
<feature type="region of interest" description="Disordered" evidence="5">
    <location>
        <begin position="736"/>
        <end position="769"/>
    </location>
</feature>
<feature type="region of interest" description="Disordered" evidence="5">
    <location>
        <begin position="679"/>
        <end position="711"/>
    </location>
</feature>
<keyword evidence="2" id="KW-0964">Secreted</keyword>
<feature type="compositionally biased region" description="Polar residues" evidence="5">
    <location>
        <begin position="753"/>
        <end position="762"/>
    </location>
</feature>
<keyword evidence="3 6" id="KW-0732">Signal</keyword>
<evidence type="ECO:0000313" key="8">
    <source>
        <dbReference type="Proteomes" id="UP001320876"/>
    </source>
</evidence>
<protein>
    <submittedName>
        <fullName evidence="7">Uncharacterized protein</fullName>
    </submittedName>
</protein>
<gene>
    <name evidence="7" type="ORF">OKA05_12675</name>
</gene>
<proteinExistence type="predicted"/>
<comment type="caution">
    <text evidence="7">The sequence shown here is derived from an EMBL/GenBank/DDBJ whole genome shotgun (WGS) entry which is preliminary data.</text>
</comment>
<feature type="chain" id="PRO_5045446884" evidence="6">
    <location>
        <begin position="23"/>
        <end position="1308"/>
    </location>
</feature>
<evidence type="ECO:0000256" key="3">
    <source>
        <dbReference type="ARBA" id="ARBA00022729"/>
    </source>
</evidence>
<evidence type="ECO:0000256" key="5">
    <source>
        <dbReference type="SAM" id="MobiDB-lite"/>
    </source>
</evidence>
<evidence type="ECO:0000256" key="2">
    <source>
        <dbReference type="ARBA" id="ARBA00022525"/>
    </source>
</evidence>
<feature type="signal peptide" evidence="6">
    <location>
        <begin position="1"/>
        <end position="22"/>
    </location>
</feature>
<dbReference type="Proteomes" id="UP001320876">
    <property type="component" value="Unassembled WGS sequence"/>
</dbReference>
<evidence type="ECO:0000313" key="7">
    <source>
        <dbReference type="EMBL" id="MCW1923412.1"/>
    </source>
</evidence>
<dbReference type="RefSeq" id="WP_264487517.1">
    <property type="nucleotide sequence ID" value="NZ_JAPDDT010000004.1"/>
</dbReference>
<evidence type="ECO:0000256" key="1">
    <source>
        <dbReference type="ARBA" id="ARBA00004613"/>
    </source>
</evidence>
<dbReference type="EMBL" id="JAPDDT010000004">
    <property type="protein sequence ID" value="MCW1923412.1"/>
    <property type="molecule type" value="Genomic_DNA"/>
</dbReference>
<keyword evidence="8" id="KW-1185">Reference proteome</keyword>